<proteinExistence type="predicted"/>
<feature type="region of interest" description="Disordered" evidence="1">
    <location>
        <begin position="88"/>
        <end position="164"/>
    </location>
</feature>
<dbReference type="HOGENOM" id="CLU_1248682_0_0_4"/>
<sequence length="221" mass="24306">MRTGTDSGMRIRSDFISLPVESGQIPAAALVRARRPPGHCIACALTRPLLPAAEHCVGRDRIFRAAAPAYTGFNVARRFNERSAAIHLNRGGPDHEAPDPSRCHRPGRLGPVRRASPVEPAAHARAGPRRSQGAQAGRLPVERLVLSGQHRIRRSEDRPRARRRIRQRSRRIVGIGPVIRRPARPTILPRVVTPSRAGSASCMPPPADRRPAVSRTRRRTA</sequence>
<protein>
    <submittedName>
        <fullName evidence="2">Uncharacterized protein</fullName>
    </submittedName>
</protein>
<feature type="region of interest" description="Disordered" evidence="1">
    <location>
        <begin position="191"/>
        <end position="221"/>
    </location>
</feature>
<dbReference type="EMBL" id="CP000379">
    <property type="protein sequence ID" value="ABF80204.1"/>
    <property type="molecule type" value="Genomic_DNA"/>
</dbReference>
<accession>A0A0H2XZU0</accession>
<evidence type="ECO:0000256" key="1">
    <source>
        <dbReference type="SAM" id="MobiDB-lite"/>
    </source>
</evidence>
<organism evidence="2">
    <name type="scientific">Burkholderia orbicola (strain AU 1054)</name>
    <dbReference type="NCBI Taxonomy" id="331271"/>
    <lineage>
        <taxon>Bacteria</taxon>
        <taxon>Pseudomonadati</taxon>
        <taxon>Pseudomonadota</taxon>
        <taxon>Betaproteobacteria</taxon>
        <taxon>Burkholderiales</taxon>
        <taxon>Burkholderiaceae</taxon>
        <taxon>Burkholderia</taxon>
        <taxon>Burkholderia cepacia complex</taxon>
        <taxon>Burkholderia orbicola</taxon>
    </lineage>
</organism>
<feature type="compositionally biased region" description="Basic and acidic residues" evidence="1">
    <location>
        <begin position="92"/>
        <end position="102"/>
    </location>
</feature>
<name>A0A0H2XZU0_BURO1</name>
<gene>
    <name evidence="2" type="ordered locus">Bcen_5330</name>
</gene>
<reference evidence="2" key="1">
    <citation type="submission" date="2006-05" db="EMBL/GenBank/DDBJ databases">
        <title>Complete sequence of chromosome 2 of Burkholderia cenocepacia AU 1054.</title>
        <authorList>
            <consortium name="US DOE Joint Genome Institute"/>
            <person name="Copeland A."/>
            <person name="Lucas S."/>
            <person name="Lapidus A."/>
            <person name="Barry K."/>
            <person name="Detter J.C."/>
            <person name="Glavina del Rio T."/>
            <person name="Hammon N."/>
            <person name="Israni S."/>
            <person name="Dalin E."/>
            <person name="Tice H."/>
            <person name="Pitluck S."/>
            <person name="Chain P."/>
            <person name="Malfatti S."/>
            <person name="Shin M."/>
            <person name="Vergez L."/>
            <person name="Schmutz J."/>
            <person name="Larimer F."/>
            <person name="Land M."/>
            <person name="Hauser L."/>
            <person name="Kyrpides N."/>
            <person name="Lykidis A."/>
            <person name="LiPuma J.J."/>
            <person name="Konstantinidis K."/>
            <person name="Tiedje J.M."/>
            <person name="Richardson P."/>
        </authorList>
    </citation>
    <scope>NUCLEOTIDE SEQUENCE [LARGE SCALE GENOMIC DNA]</scope>
    <source>
        <strain evidence="2">AU 1054</strain>
    </source>
</reference>
<dbReference type="AlphaFoldDB" id="A0A0H2XZU0"/>
<evidence type="ECO:0000313" key="2">
    <source>
        <dbReference type="EMBL" id="ABF80204.1"/>
    </source>
</evidence>